<sequence length="192" mass="21380">MSQTENTGETQKETATLAGGCFWCLDAVFRDTRGVCSVVSGYTGGTTRSPTYREVCGGTTGHAEAVKITFDPLRISYRQILDIFFAIHDPTTLNRQGADTGTQYRSEIFYHSPGQKETALDLIRELSSSVAGSGRRIVTALSEAGPFYPAEDYHQDYFSHNSGQPYCQMVVRPKIEKFRKTFPEWTVPSTRP</sequence>
<comment type="function">
    <text evidence="4">Has an important function as a repair enzyme for proteins that have been inactivated by oxidation. Catalyzes the reversible oxidation-reduction of methionine sulfoxide in proteins to methionine.</text>
</comment>
<protein>
    <recommendedName>
        <fullName evidence="4">Peptide methionine sulfoxide reductase MsrA</fullName>
        <shortName evidence="4">Protein-methionine-S-oxide reductase</shortName>
        <ecNumber evidence="4">1.8.4.11</ecNumber>
    </recommendedName>
    <alternativeName>
        <fullName evidence="4">Peptide-methionine (S)-S-oxide reductase</fullName>
        <shortName evidence="4">Peptide Met(O) reductase</shortName>
    </alternativeName>
</protein>
<dbReference type="PANTHER" id="PTHR43774">
    <property type="entry name" value="PEPTIDE METHIONINE SULFOXIDE REDUCTASE"/>
    <property type="match status" value="1"/>
</dbReference>
<evidence type="ECO:0000256" key="4">
    <source>
        <dbReference type="HAMAP-Rule" id="MF_01401"/>
    </source>
</evidence>
<dbReference type="HAMAP" id="MF_01401">
    <property type="entry name" value="MsrA"/>
    <property type="match status" value="1"/>
</dbReference>
<dbReference type="Pfam" id="PF01625">
    <property type="entry name" value="PMSR"/>
    <property type="match status" value="1"/>
</dbReference>
<evidence type="ECO:0000256" key="2">
    <source>
        <dbReference type="ARBA" id="ARBA00047806"/>
    </source>
</evidence>
<reference evidence="6" key="1">
    <citation type="journal article" date="2020" name="mSystems">
        <title>Genome- and Community-Level Interaction Insights into Carbon Utilization and Element Cycling Functions of Hydrothermarchaeota in Hydrothermal Sediment.</title>
        <authorList>
            <person name="Zhou Z."/>
            <person name="Liu Y."/>
            <person name="Xu W."/>
            <person name="Pan J."/>
            <person name="Luo Z.H."/>
            <person name="Li M."/>
        </authorList>
    </citation>
    <scope>NUCLEOTIDE SEQUENCE [LARGE SCALE GENOMIC DNA]</scope>
    <source>
        <strain evidence="6">SpSt-902</strain>
    </source>
</reference>
<dbReference type="InterPro" id="IPR002569">
    <property type="entry name" value="Met_Sox_Rdtase_MsrA_dom"/>
</dbReference>
<keyword evidence="1 4" id="KW-0560">Oxidoreductase</keyword>
<feature type="active site" evidence="4">
    <location>
        <position position="21"/>
    </location>
</feature>
<dbReference type="EC" id="1.8.4.11" evidence="4"/>
<organism evidence="6">
    <name type="scientific">Leptospirillum ferriphilum</name>
    <dbReference type="NCBI Taxonomy" id="178606"/>
    <lineage>
        <taxon>Bacteria</taxon>
        <taxon>Pseudomonadati</taxon>
        <taxon>Nitrospirota</taxon>
        <taxon>Nitrospiria</taxon>
        <taxon>Nitrospirales</taxon>
        <taxon>Nitrospiraceae</taxon>
        <taxon>Leptospirillum</taxon>
    </lineage>
</organism>
<comment type="caution">
    <text evidence="6">The sequence shown here is derived from an EMBL/GenBank/DDBJ whole genome shotgun (WGS) entry which is preliminary data.</text>
</comment>
<evidence type="ECO:0000256" key="3">
    <source>
        <dbReference type="ARBA" id="ARBA00048782"/>
    </source>
</evidence>
<comment type="similarity">
    <text evidence="4">Belongs to the MsrA Met sulfoxide reductase family.</text>
</comment>
<dbReference type="SUPFAM" id="SSF55068">
    <property type="entry name" value="Peptide methionine sulfoxide reductase"/>
    <property type="match status" value="1"/>
</dbReference>
<evidence type="ECO:0000259" key="5">
    <source>
        <dbReference type="Pfam" id="PF01625"/>
    </source>
</evidence>
<evidence type="ECO:0000313" key="6">
    <source>
        <dbReference type="EMBL" id="HFT93930.1"/>
    </source>
</evidence>
<dbReference type="AlphaFoldDB" id="A0A7C3QSP2"/>
<dbReference type="InterPro" id="IPR036509">
    <property type="entry name" value="Met_Sox_Rdtase_MsrA_sf"/>
</dbReference>
<dbReference type="PANTHER" id="PTHR43774:SF1">
    <property type="entry name" value="PEPTIDE METHIONINE SULFOXIDE REDUCTASE MSRA 2"/>
    <property type="match status" value="1"/>
</dbReference>
<dbReference type="NCBIfam" id="TIGR00401">
    <property type="entry name" value="msrA"/>
    <property type="match status" value="1"/>
</dbReference>
<gene>
    <name evidence="4 6" type="primary">msrA</name>
    <name evidence="6" type="ORF">ENX03_08370</name>
</gene>
<comment type="catalytic activity">
    <reaction evidence="3 4">
        <text>[thioredoxin]-disulfide + L-methionine + H2O = L-methionine (S)-S-oxide + [thioredoxin]-dithiol</text>
        <dbReference type="Rhea" id="RHEA:19993"/>
        <dbReference type="Rhea" id="RHEA-COMP:10698"/>
        <dbReference type="Rhea" id="RHEA-COMP:10700"/>
        <dbReference type="ChEBI" id="CHEBI:15377"/>
        <dbReference type="ChEBI" id="CHEBI:29950"/>
        <dbReference type="ChEBI" id="CHEBI:50058"/>
        <dbReference type="ChEBI" id="CHEBI:57844"/>
        <dbReference type="ChEBI" id="CHEBI:58772"/>
        <dbReference type="EC" id="1.8.4.11"/>
    </reaction>
</comment>
<dbReference type="EMBL" id="DTMM01000176">
    <property type="protein sequence ID" value="HFT93930.1"/>
    <property type="molecule type" value="Genomic_DNA"/>
</dbReference>
<accession>A0A7C3QSP2</accession>
<proteinExistence type="inferred from homology"/>
<evidence type="ECO:0000256" key="1">
    <source>
        <dbReference type="ARBA" id="ARBA00023002"/>
    </source>
</evidence>
<dbReference type="Gene3D" id="3.30.1060.10">
    <property type="entry name" value="Peptide methionine sulphoxide reductase MsrA"/>
    <property type="match status" value="1"/>
</dbReference>
<feature type="domain" description="Peptide methionine sulphoxide reductase MsrA" evidence="5">
    <location>
        <begin position="14"/>
        <end position="168"/>
    </location>
</feature>
<name>A0A7C3QSP2_9BACT</name>
<comment type="catalytic activity">
    <reaction evidence="2 4">
        <text>L-methionyl-[protein] + [thioredoxin]-disulfide + H2O = L-methionyl-(S)-S-oxide-[protein] + [thioredoxin]-dithiol</text>
        <dbReference type="Rhea" id="RHEA:14217"/>
        <dbReference type="Rhea" id="RHEA-COMP:10698"/>
        <dbReference type="Rhea" id="RHEA-COMP:10700"/>
        <dbReference type="Rhea" id="RHEA-COMP:12313"/>
        <dbReference type="Rhea" id="RHEA-COMP:12315"/>
        <dbReference type="ChEBI" id="CHEBI:15377"/>
        <dbReference type="ChEBI" id="CHEBI:16044"/>
        <dbReference type="ChEBI" id="CHEBI:29950"/>
        <dbReference type="ChEBI" id="CHEBI:44120"/>
        <dbReference type="ChEBI" id="CHEBI:50058"/>
        <dbReference type="EC" id="1.8.4.11"/>
    </reaction>
</comment>
<dbReference type="GO" id="GO:0008113">
    <property type="term" value="F:peptide-methionine (S)-S-oxide reductase activity"/>
    <property type="evidence" value="ECO:0007669"/>
    <property type="project" value="UniProtKB-UniRule"/>
</dbReference>